<reference evidence="4 5" key="1">
    <citation type="journal article" date="2015" name="Nature">
        <title>rRNA introns, odd ribosomes, and small enigmatic genomes across a large radiation of phyla.</title>
        <authorList>
            <person name="Brown C.T."/>
            <person name="Hug L.A."/>
            <person name="Thomas B.C."/>
            <person name="Sharon I."/>
            <person name="Castelle C.J."/>
            <person name="Singh A."/>
            <person name="Wilkins M.J."/>
            <person name="Williams K.H."/>
            <person name="Banfield J.F."/>
        </authorList>
    </citation>
    <scope>NUCLEOTIDE SEQUENCE [LARGE SCALE GENOMIC DNA]</scope>
</reference>
<evidence type="ECO:0000313" key="5">
    <source>
        <dbReference type="Proteomes" id="UP000033865"/>
    </source>
</evidence>
<feature type="coiled-coil region" evidence="1">
    <location>
        <begin position="124"/>
        <end position="181"/>
    </location>
</feature>
<sequence>MALGYDEAASVKSFAEVEFSPTERLGGFAQAADTAVTQESSTEQRIIKQAEIDLLVSSTPDTQVALADLAKRLGGFVRDASTYERIDKVLYGQAVLRIPVASFEATLSDIRALGLRVQSERVTGTDVTEQFADLEAQLRNARAEEQAYLALLGRAGSVGDLLQVQRELSNVRGRIEHMEGRKTYLENQTDLATITVSLSEKPSLIAPTSDFRFVDTIKEALQTLVVAFQEIVRGAVWIVVLGIGIALPAGLIAWGIYRLYKHSRR</sequence>
<keyword evidence="1" id="KW-0175">Coiled coil</keyword>
<dbReference type="Proteomes" id="UP000033865">
    <property type="component" value="Unassembled WGS sequence"/>
</dbReference>
<dbReference type="EMBL" id="LCRN01000057">
    <property type="protein sequence ID" value="KKW34857.1"/>
    <property type="molecule type" value="Genomic_DNA"/>
</dbReference>
<organism evidence="4 5">
    <name type="scientific">Candidatus Uhrbacteria bacterium GW2011_GWC2_53_7</name>
    <dbReference type="NCBI Taxonomy" id="1618986"/>
    <lineage>
        <taxon>Bacteria</taxon>
        <taxon>Candidatus Uhriibacteriota</taxon>
    </lineage>
</organism>
<name>A0A0G2A1Z5_9BACT</name>
<comment type="caution">
    <text evidence="4">The sequence shown here is derived from an EMBL/GenBank/DDBJ whole genome shotgun (WGS) entry which is preliminary data.</text>
</comment>
<keyword evidence="2" id="KW-1133">Transmembrane helix</keyword>
<proteinExistence type="predicted"/>
<feature type="domain" description="DUF4349" evidence="3">
    <location>
        <begin position="44"/>
        <end position="252"/>
    </location>
</feature>
<evidence type="ECO:0000256" key="2">
    <source>
        <dbReference type="SAM" id="Phobius"/>
    </source>
</evidence>
<gene>
    <name evidence="4" type="ORF">UY82_C0057G0003</name>
</gene>
<dbReference type="Pfam" id="PF14257">
    <property type="entry name" value="DUF4349"/>
    <property type="match status" value="1"/>
</dbReference>
<keyword evidence="2" id="KW-0472">Membrane</keyword>
<evidence type="ECO:0000313" key="4">
    <source>
        <dbReference type="EMBL" id="KKW34857.1"/>
    </source>
</evidence>
<evidence type="ECO:0000259" key="3">
    <source>
        <dbReference type="Pfam" id="PF14257"/>
    </source>
</evidence>
<evidence type="ECO:0000256" key="1">
    <source>
        <dbReference type="SAM" id="Coils"/>
    </source>
</evidence>
<protein>
    <recommendedName>
        <fullName evidence="3">DUF4349 domain-containing protein</fullName>
    </recommendedName>
</protein>
<dbReference type="InterPro" id="IPR025645">
    <property type="entry name" value="DUF4349"/>
</dbReference>
<accession>A0A0G2A1Z5</accession>
<feature type="transmembrane region" description="Helical" evidence="2">
    <location>
        <begin position="235"/>
        <end position="257"/>
    </location>
</feature>
<keyword evidence="2" id="KW-0812">Transmembrane</keyword>
<dbReference type="AlphaFoldDB" id="A0A0G2A1Z5"/>